<feature type="region of interest" description="Disordered" evidence="1">
    <location>
        <begin position="45"/>
        <end position="64"/>
    </location>
</feature>
<organism evidence="2 3">
    <name type="scientific">Eggerthella lenta</name>
    <name type="common">Eubacterium lentum</name>
    <dbReference type="NCBI Taxonomy" id="84112"/>
    <lineage>
        <taxon>Bacteria</taxon>
        <taxon>Bacillati</taxon>
        <taxon>Actinomycetota</taxon>
        <taxon>Coriobacteriia</taxon>
        <taxon>Eggerthellales</taxon>
        <taxon>Eggerthellaceae</taxon>
        <taxon>Eggerthella</taxon>
    </lineage>
</organism>
<sequence>MRWDASGALSRIAGAIVRRTAAAALAVRQPSAFIARTVPNIGRASAARGVMSAPPSMPQRDAAS</sequence>
<proteinExistence type="predicted"/>
<name>A0A5C5BSB3_EGGLN</name>
<reference evidence="2 3" key="1">
    <citation type="journal article" date="2005" name="Appl. Environ. Microbiol.">
        <title>Intestinal bacterial communities that produce active estrogen-like compounds enterodiol and enterolactone in humans.</title>
        <authorList>
            <person name="Clavel T."/>
            <person name="Henderson G."/>
            <person name="Alpert C.A."/>
            <person name="Philippe C."/>
            <person name="Rigottier-Gois L."/>
            <person name="Dore J."/>
            <person name="Blaut M."/>
        </authorList>
    </citation>
    <scope>NUCLEOTIDE SEQUENCE [LARGE SCALE GENOMIC DNA]</scope>
    <source>
        <strain evidence="2 3">SECO-MT75m2</strain>
    </source>
</reference>
<evidence type="ECO:0000256" key="1">
    <source>
        <dbReference type="SAM" id="MobiDB-lite"/>
    </source>
</evidence>
<dbReference type="AlphaFoldDB" id="A0A5C5BSB3"/>
<dbReference type="RefSeq" id="WP_013981129.1">
    <property type="nucleotide sequence ID" value="NZ_CABMOO010000016.1"/>
</dbReference>
<evidence type="ECO:0000313" key="3">
    <source>
        <dbReference type="Proteomes" id="UP000312594"/>
    </source>
</evidence>
<evidence type="ECO:0000313" key="2">
    <source>
        <dbReference type="EMBL" id="TNU89141.1"/>
    </source>
</evidence>
<gene>
    <name evidence="2" type="ORF">FIC87_12215</name>
</gene>
<dbReference type="EMBL" id="VEVP01000034">
    <property type="protein sequence ID" value="TNU89141.1"/>
    <property type="molecule type" value="Genomic_DNA"/>
</dbReference>
<dbReference type="Proteomes" id="UP000312594">
    <property type="component" value="Unassembled WGS sequence"/>
</dbReference>
<protein>
    <submittedName>
        <fullName evidence="2">Uncharacterized protein</fullName>
    </submittedName>
</protein>
<comment type="caution">
    <text evidence="2">The sequence shown here is derived from an EMBL/GenBank/DDBJ whole genome shotgun (WGS) entry which is preliminary data.</text>
</comment>
<accession>A0A5C5BSB3</accession>